<evidence type="ECO:0000313" key="3">
    <source>
        <dbReference type="Proteomes" id="UP000199092"/>
    </source>
</evidence>
<dbReference type="RefSeq" id="WP_172826087.1">
    <property type="nucleotide sequence ID" value="NZ_LT629749.1"/>
</dbReference>
<name>A0A1H1XQE8_9ACTN</name>
<dbReference type="NCBIfam" id="TIGR01764">
    <property type="entry name" value="excise"/>
    <property type="match status" value="1"/>
</dbReference>
<evidence type="ECO:0000259" key="1">
    <source>
        <dbReference type="Pfam" id="PF12728"/>
    </source>
</evidence>
<gene>
    <name evidence="2" type="ORF">SAMN04488543_3066</name>
</gene>
<dbReference type="GO" id="GO:0003677">
    <property type="term" value="F:DNA binding"/>
    <property type="evidence" value="ECO:0007669"/>
    <property type="project" value="InterPro"/>
</dbReference>
<evidence type="ECO:0000313" key="2">
    <source>
        <dbReference type="EMBL" id="SDT11433.1"/>
    </source>
</evidence>
<feature type="domain" description="Helix-turn-helix" evidence="1">
    <location>
        <begin position="12"/>
        <end position="59"/>
    </location>
</feature>
<dbReference type="Pfam" id="PF12728">
    <property type="entry name" value="HTH_17"/>
    <property type="match status" value="1"/>
</dbReference>
<dbReference type="InterPro" id="IPR041657">
    <property type="entry name" value="HTH_17"/>
</dbReference>
<proteinExistence type="predicted"/>
<dbReference type="EMBL" id="LT629749">
    <property type="protein sequence ID" value="SDT11433.1"/>
    <property type="molecule type" value="Genomic_DNA"/>
</dbReference>
<accession>A0A1H1XQE8</accession>
<dbReference type="STRING" id="546871.SAMN04488543_3066"/>
<dbReference type="InterPro" id="IPR010093">
    <property type="entry name" value="SinI_DNA-bd"/>
</dbReference>
<keyword evidence="3" id="KW-1185">Reference proteome</keyword>
<dbReference type="Proteomes" id="UP000199092">
    <property type="component" value="Chromosome I"/>
</dbReference>
<organism evidence="2 3">
    <name type="scientific">Friedmanniella luteola</name>
    <dbReference type="NCBI Taxonomy" id="546871"/>
    <lineage>
        <taxon>Bacteria</taxon>
        <taxon>Bacillati</taxon>
        <taxon>Actinomycetota</taxon>
        <taxon>Actinomycetes</taxon>
        <taxon>Propionibacteriales</taxon>
        <taxon>Nocardioidaceae</taxon>
        <taxon>Friedmanniella</taxon>
    </lineage>
</organism>
<dbReference type="AlphaFoldDB" id="A0A1H1XQE8"/>
<reference evidence="2 3" key="1">
    <citation type="submission" date="2016-10" db="EMBL/GenBank/DDBJ databases">
        <authorList>
            <person name="de Groot N.N."/>
        </authorList>
    </citation>
    <scope>NUCLEOTIDE SEQUENCE [LARGE SCALE GENOMIC DNA]</scope>
    <source>
        <strain evidence="2 3">DSM 21741</strain>
    </source>
</reference>
<sequence length="70" mass="7697">MTQMAQPARVLYAVTEAMAMLNLSRSQIYELIRSDRLLTVTVGRRRLVPAESITAYVARLVAEAGHGHAA</sequence>
<protein>
    <submittedName>
        <fullName evidence="2">DNA binding domain-containing protein, excisionase family</fullName>
    </submittedName>
</protein>